<gene>
    <name evidence="2" type="ORF">AVEN_123707_1</name>
</gene>
<evidence type="ECO:0000313" key="3">
    <source>
        <dbReference type="Proteomes" id="UP000499080"/>
    </source>
</evidence>
<dbReference type="PANTHER" id="PTHR19446">
    <property type="entry name" value="REVERSE TRANSCRIPTASES"/>
    <property type="match status" value="1"/>
</dbReference>
<accession>A0A4Y2TAQ7</accession>
<proteinExistence type="predicted"/>
<name>A0A4Y2TAQ7_ARAVE</name>
<keyword evidence="3" id="KW-1185">Reference proteome</keyword>
<dbReference type="EMBL" id="BGPR01027308">
    <property type="protein sequence ID" value="GBN97724.1"/>
    <property type="molecule type" value="Genomic_DNA"/>
</dbReference>
<sequence>MNKLFESVLLKRLNQFLDDNNIITSEQIGFRRNLSTNQQLVRVTELIQDGFEKSESTGALFLDVAKAFDKIWHDGLLLKLIRLGVSAQFIKIHFSYLTSRLWLCSGKFNFSNAVQYLRK</sequence>
<protein>
    <recommendedName>
        <fullName evidence="1">Reverse transcriptase domain-containing protein</fullName>
    </recommendedName>
</protein>
<dbReference type="AlphaFoldDB" id="A0A4Y2TAQ7"/>
<dbReference type="InterPro" id="IPR000477">
    <property type="entry name" value="RT_dom"/>
</dbReference>
<dbReference type="Proteomes" id="UP000499080">
    <property type="component" value="Unassembled WGS sequence"/>
</dbReference>
<evidence type="ECO:0000313" key="2">
    <source>
        <dbReference type="EMBL" id="GBN97724.1"/>
    </source>
</evidence>
<feature type="domain" description="Reverse transcriptase" evidence="1">
    <location>
        <begin position="3"/>
        <end position="92"/>
    </location>
</feature>
<organism evidence="2 3">
    <name type="scientific">Araneus ventricosus</name>
    <name type="common">Orbweaver spider</name>
    <name type="synonym">Epeira ventricosa</name>
    <dbReference type="NCBI Taxonomy" id="182803"/>
    <lineage>
        <taxon>Eukaryota</taxon>
        <taxon>Metazoa</taxon>
        <taxon>Ecdysozoa</taxon>
        <taxon>Arthropoda</taxon>
        <taxon>Chelicerata</taxon>
        <taxon>Arachnida</taxon>
        <taxon>Araneae</taxon>
        <taxon>Araneomorphae</taxon>
        <taxon>Entelegynae</taxon>
        <taxon>Araneoidea</taxon>
        <taxon>Araneidae</taxon>
        <taxon>Araneus</taxon>
    </lineage>
</organism>
<dbReference type="Pfam" id="PF00078">
    <property type="entry name" value="RVT_1"/>
    <property type="match status" value="1"/>
</dbReference>
<evidence type="ECO:0000259" key="1">
    <source>
        <dbReference type="Pfam" id="PF00078"/>
    </source>
</evidence>
<dbReference type="OrthoDB" id="10065625at2759"/>
<reference evidence="2 3" key="1">
    <citation type="journal article" date="2019" name="Sci. Rep.">
        <title>Orb-weaving spider Araneus ventricosus genome elucidates the spidroin gene catalogue.</title>
        <authorList>
            <person name="Kono N."/>
            <person name="Nakamura H."/>
            <person name="Ohtoshi R."/>
            <person name="Moran D.A.P."/>
            <person name="Shinohara A."/>
            <person name="Yoshida Y."/>
            <person name="Fujiwara M."/>
            <person name="Mori M."/>
            <person name="Tomita M."/>
            <person name="Arakawa K."/>
        </authorList>
    </citation>
    <scope>NUCLEOTIDE SEQUENCE [LARGE SCALE GENOMIC DNA]</scope>
</reference>
<comment type="caution">
    <text evidence="2">The sequence shown here is derived from an EMBL/GenBank/DDBJ whole genome shotgun (WGS) entry which is preliminary data.</text>
</comment>